<proteinExistence type="predicted"/>
<name>A0A382SPW5_9ZZZZ</name>
<sequence>MTRRWILAVVAAVALGFLTLPVTPTFSLDPVSSLFDYDVS</sequence>
<organism evidence="1">
    <name type="scientific">marine metagenome</name>
    <dbReference type="NCBI Taxonomy" id="408172"/>
    <lineage>
        <taxon>unclassified sequences</taxon>
        <taxon>metagenomes</taxon>
        <taxon>ecological metagenomes</taxon>
    </lineage>
</organism>
<accession>A0A382SPW5</accession>
<reference evidence="1" key="1">
    <citation type="submission" date="2018-05" db="EMBL/GenBank/DDBJ databases">
        <authorList>
            <person name="Lanie J.A."/>
            <person name="Ng W.-L."/>
            <person name="Kazmierczak K.M."/>
            <person name="Andrzejewski T.M."/>
            <person name="Davidsen T.M."/>
            <person name="Wayne K.J."/>
            <person name="Tettelin H."/>
            <person name="Glass J.I."/>
            <person name="Rusch D."/>
            <person name="Podicherti R."/>
            <person name="Tsui H.-C.T."/>
            <person name="Winkler M.E."/>
        </authorList>
    </citation>
    <scope>NUCLEOTIDE SEQUENCE</scope>
</reference>
<dbReference type="AlphaFoldDB" id="A0A382SPW5"/>
<gene>
    <name evidence="1" type="ORF">METZ01_LOCUS364101</name>
</gene>
<protein>
    <submittedName>
        <fullName evidence="1">Uncharacterized protein</fullName>
    </submittedName>
</protein>
<dbReference type="EMBL" id="UINC01130279">
    <property type="protein sequence ID" value="SVD11247.1"/>
    <property type="molecule type" value="Genomic_DNA"/>
</dbReference>
<evidence type="ECO:0000313" key="1">
    <source>
        <dbReference type="EMBL" id="SVD11247.1"/>
    </source>
</evidence>
<feature type="non-terminal residue" evidence="1">
    <location>
        <position position="40"/>
    </location>
</feature>